<dbReference type="GO" id="GO:0016740">
    <property type="term" value="F:transferase activity"/>
    <property type="evidence" value="ECO:0007669"/>
    <property type="project" value="UniProtKB-KW"/>
</dbReference>
<reference evidence="1 2" key="1">
    <citation type="submission" date="2018-04" db="EMBL/GenBank/DDBJ databases">
        <title>Genomic Encyclopedia of Type Strains, Phase III (KMG-III): the genomes of soil and plant-associated and newly described type strains.</title>
        <authorList>
            <person name="Whitman W."/>
        </authorList>
    </citation>
    <scope>NUCLEOTIDE SEQUENCE [LARGE SCALE GENOMIC DNA]</scope>
    <source>
        <strain evidence="1 2">KA25</strain>
    </source>
</reference>
<keyword evidence="1" id="KW-0808">Transferase</keyword>
<comment type="caution">
    <text evidence="1">The sequence shown here is derived from an EMBL/GenBank/DDBJ whole genome shotgun (WGS) entry which is preliminary data.</text>
</comment>
<evidence type="ECO:0000313" key="2">
    <source>
        <dbReference type="Proteomes" id="UP000244060"/>
    </source>
</evidence>
<proteinExistence type="predicted"/>
<dbReference type="InterPro" id="IPR029044">
    <property type="entry name" value="Nucleotide-diphossugar_trans"/>
</dbReference>
<dbReference type="RefSeq" id="WP_108222463.1">
    <property type="nucleotide sequence ID" value="NZ_QAOT01000026.1"/>
</dbReference>
<dbReference type="SUPFAM" id="SSF53448">
    <property type="entry name" value="Nucleotide-diphospho-sugar transferases"/>
    <property type="match status" value="1"/>
</dbReference>
<keyword evidence="2" id="KW-1185">Reference proteome</keyword>
<gene>
    <name evidence="1" type="ORF">C8J28_12620</name>
</gene>
<dbReference type="OrthoDB" id="1997677at2"/>
<sequence length="373" mass="42900">MTDFAVVFTLKDEAALISRALDYYHFTGARQIYCFFDGSSDHTEEIARRCPVVVSNTSIQPHEIEHRPQWIEEILPRWNTNADVRKRINAHYAARLAFKSGIEWLVVIDPDELFLPVGLDRLERGVLSSYFDSVDPAVDQLLIKNIEAVPHKSGIVEPFAECVYFTRRHAVTHFAARAGRAALRRVGLRSSAVDLYENLLYNLRFRFLLNREFVDPTGGTMVRGGQYIGYVNHKSAIRTSVAADANFNTHEWILDGAARTMRLRNKQVGWMLHYDFYSAQSIRSKFIKREPILRMNGRNYRNTIARLALELPAADFDRFFCVNLVERQIEQKISAGLLQRIDVVQNYFRRAHLMNCPEATTDDPLEPDHPGNP</sequence>
<dbReference type="Pfam" id="PF13704">
    <property type="entry name" value="Glyco_tranf_2_4"/>
    <property type="match status" value="1"/>
</dbReference>
<evidence type="ECO:0000313" key="1">
    <source>
        <dbReference type="EMBL" id="PTR11628.1"/>
    </source>
</evidence>
<dbReference type="EMBL" id="QAOT01000026">
    <property type="protein sequence ID" value="PTR11628.1"/>
    <property type="molecule type" value="Genomic_DNA"/>
</dbReference>
<dbReference type="Proteomes" id="UP000244060">
    <property type="component" value="Unassembled WGS sequence"/>
</dbReference>
<name>A0A2T5JSP7_9RHOB</name>
<protein>
    <submittedName>
        <fullName evidence="1">Glycosyl transferase family 2</fullName>
    </submittedName>
</protein>
<accession>A0A2T5JSP7</accession>
<organism evidence="1 2">
    <name type="scientific">Cereibacter azotoformans</name>
    <dbReference type="NCBI Taxonomy" id="43057"/>
    <lineage>
        <taxon>Bacteria</taxon>
        <taxon>Pseudomonadati</taxon>
        <taxon>Pseudomonadota</taxon>
        <taxon>Alphaproteobacteria</taxon>
        <taxon>Rhodobacterales</taxon>
        <taxon>Paracoccaceae</taxon>
        <taxon>Cereibacter</taxon>
    </lineage>
</organism>
<dbReference type="AlphaFoldDB" id="A0A2T5JSP7"/>